<name>A0ABU9WFR2_9BURK</name>
<evidence type="ECO:0000313" key="2">
    <source>
        <dbReference type="EMBL" id="MEN2470446.1"/>
    </source>
</evidence>
<comment type="caution">
    <text evidence="2">The sequence shown here is derived from an EMBL/GenBank/DDBJ whole genome shotgun (WGS) entry which is preliminary data.</text>
</comment>
<organism evidence="2 3">
    <name type="scientific">Burkholderia theae</name>
    <dbReference type="NCBI Taxonomy" id="3143496"/>
    <lineage>
        <taxon>Bacteria</taxon>
        <taxon>Pseudomonadati</taxon>
        <taxon>Pseudomonadota</taxon>
        <taxon>Betaproteobacteria</taxon>
        <taxon>Burkholderiales</taxon>
        <taxon>Burkholderiaceae</taxon>
        <taxon>Burkholderia</taxon>
    </lineage>
</organism>
<proteinExistence type="predicted"/>
<gene>
    <name evidence="2" type="ORF">VOI36_11105</name>
</gene>
<evidence type="ECO:0000313" key="3">
    <source>
        <dbReference type="Proteomes" id="UP001466933"/>
    </source>
</evidence>
<feature type="compositionally biased region" description="Low complexity" evidence="1">
    <location>
        <begin position="71"/>
        <end position="83"/>
    </location>
</feature>
<feature type="region of interest" description="Disordered" evidence="1">
    <location>
        <begin position="204"/>
        <end position="226"/>
    </location>
</feature>
<sequence length="355" mass="37060">MSIDPIRMVRGQCGAFGHGGVMISIQYPDSVSMGALIHGGQSGQSNDLASVLKGILQDIEGLLATEFGGSQAQGPAGQYQPAQVSPMPLGFHANFTRTQSSTDTTKSDGPAAPAGNQTRCAASPDPTMAPFATQVPNDQTKRPPGDNRTAQQIIDDNPLLKNLGNQGGVKDNLNKFVGGNMYNDPDQAFKAAALLTNIKSSANRNGDARDASEVGNGKIDGFTKDGDARHGTEAGLLQDVVGGGGHPGGGWAHLEQTGHKLDETNDSHVNLDGTNKDNLQWGFEQAGKYIGAFFKGIGKSLIDIITKGRINPVSAVLTVIKDVGVSEAKTAIENSNLGKDAKQTADKVFGVLDNI</sequence>
<feature type="compositionally biased region" description="Polar residues" evidence="1">
    <location>
        <begin position="95"/>
        <end position="104"/>
    </location>
</feature>
<keyword evidence="3" id="KW-1185">Reference proteome</keyword>
<protein>
    <submittedName>
        <fullName evidence="2">Uncharacterized protein</fullName>
    </submittedName>
</protein>
<dbReference type="Proteomes" id="UP001466933">
    <property type="component" value="Unassembled WGS sequence"/>
</dbReference>
<evidence type="ECO:0000256" key="1">
    <source>
        <dbReference type="SAM" id="MobiDB-lite"/>
    </source>
</evidence>
<dbReference type="EMBL" id="JBCPYA010000003">
    <property type="protein sequence ID" value="MEN2470446.1"/>
    <property type="molecule type" value="Genomic_DNA"/>
</dbReference>
<accession>A0ABU9WFR2</accession>
<reference evidence="2 3" key="1">
    <citation type="submission" date="2024-05" db="EMBL/GenBank/DDBJ databases">
        <title>Burkholderia sp. Nov. a novel bacteria isolated from rhizosphere soil of Camellia sinensis.</title>
        <authorList>
            <person name="Dong Y."/>
        </authorList>
    </citation>
    <scope>NUCLEOTIDE SEQUENCE [LARGE SCALE GENOMIC DNA]</scope>
    <source>
        <strain evidence="2 3">GS2Y</strain>
    </source>
</reference>
<dbReference type="RefSeq" id="WP_343491911.1">
    <property type="nucleotide sequence ID" value="NZ_JBCPYA010000003.1"/>
</dbReference>
<feature type="region of interest" description="Disordered" evidence="1">
    <location>
        <begin position="71"/>
        <end position="148"/>
    </location>
</feature>